<keyword evidence="2" id="KW-0645">Protease</keyword>
<feature type="domain" description="NlpC/P60" evidence="6">
    <location>
        <begin position="66"/>
        <end position="192"/>
    </location>
</feature>
<dbReference type="Proteomes" id="UP000199729">
    <property type="component" value="Chromosome"/>
</dbReference>
<evidence type="ECO:0000256" key="4">
    <source>
        <dbReference type="ARBA" id="ARBA00022807"/>
    </source>
</evidence>
<evidence type="ECO:0000256" key="5">
    <source>
        <dbReference type="SAM" id="SignalP"/>
    </source>
</evidence>
<protein>
    <submittedName>
        <fullName evidence="7">NLP/P60 protein</fullName>
    </submittedName>
</protein>
<proteinExistence type="inferred from homology"/>
<comment type="similarity">
    <text evidence="1">Belongs to the peptidase C40 family.</text>
</comment>
<dbReference type="KEGG" id="vff:VITFI_CDS2629"/>
<dbReference type="GO" id="GO:0006508">
    <property type="term" value="P:proteolysis"/>
    <property type="evidence" value="ECO:0007669"/>
    <property type="project" value="UniProtKB-KW"/>
</dbReference>
<dbReference type="Gene3D" id="3.90.1720.10">
    <property type="entry name" value="endopeptidase domain like (from Nostoc punctiforme)"/>
    <property type="match status" value="1"/>
</dbReference>
<dbReference type="PANTHER" id="PTHR47053:SF1">
    <property type="entry name" value="MUREIN DD-ENDOPEPTIDASE MEPH-RELATED"/>
    <property type="match status" value="1"/>
</dbReference>
<evidence type="ECO:0000313" key="7">
    <source>
        <dbReference type="EMBL" id="ASM78406.1"/>
    </source>
</evidence>
<name>A0A221KHB5_VITFI</name>
<accession>A0A221KHB5</accession>
<dbReference type="InterPro" id="IPR051202">
    <property type="entry name" value="Peptidase_C40"/>
</dbReference>
<dbReference type="SUPFAM" id="SSF54001">
    <property type="entry name" value="Cysteine proteinases"/>
    <property type="match status" value="1"/>
</dbReference>
<reference evidence="7 8" key="1">
    <citation type="submission" date="2017-07" db="EMBL/GenBank/DDBJ databases">
        <title>Complete Genome Sequence of the cosmetic ferment Vitreoscilla filiformis (ATCC15551).</title>
        <authorList>
            <person name="Contreras S."/>
            <person name="Sagory-Zalkind P."/>
            <person name="Blanquart H."/>
            <person name="Iltis A."/>
            <person name="Morand S.C."/>
        </authorList>
    </citation>
    <scope>NUCLEOTIDE SEQUENCE [LARGE SCALE GENOMIC DNA]</scope>
    <source>
        <strain evidence="7 8">ATCC 15551</strain>
    </source>
</reference>
<dbReference type="EMBL" id="CP022423">
    <property type="protein sequence ID" value="ASM78406.1"/>
    <property type="molecule type" value="Genomic_DNA"/>
</dbReference>
<dbReference type="InterPro" id="IPR038765">
    <property type="entry name" value="Papain-like_cys_pep_sf"/>
</dbReference>
<dbReference type="InterPro" id="IPR000064">
    <property type="entry name" value="NLP_P60_dom"/>
</dbReference>
<dbReference type="AlphaFoldDB" id="A0A221KHB5"/>
<feature type="chain" id="PRO_5013075619" evidence="5">
    <location>
        <begin position="26"/>
        <end position="207"/>
    </location>
</feature>
<keyword evidence="5" id="KW-0732">Signal</keyword>
<feature type="signal peptide" evidence="5">
    <location>
        <begin position="1"/>
        <end position="25"/>
    </location>
</feature>
<dbReference type="PANTHER" id="PTHR47053">
    <property type="entry name" value="MUREIN DD-ENDOPEPTIDASE MEPH-RELATED"/>
    <property type="match status" value="1"/>
</dbReference>
<organism evidence="7 8">
    <name type="scientific">Vitreoscilla filiformis</name>
    <dbReference type="NCBI Taxonomy" id="63"/>
    <lineage>
        <taxon>Bacteria</taxon>
        <taxon>Pseudomonadati</taxon>
        <taxon>Pseudomonadota</taxon>
        <taxon>Betaproteobacteria</taxon>
        <taxon>Neisseriales</taxon>
        <taxon>Neisseriaceae</taxon>
        <taxon>Vitreoscilla</taxon>
    </lineage>
</organism>
<evidence type="ECO:0000256" key="2">
    <source>
        <dbReference type="ARBA" id="ARBA00022670"/>
    </source>
</evidence>
<keyword evidence="4" id="KW-0788">Thiol protease</keyword>
<gene>
    <name evidence="7" type="ORF">VITFI_CDS2629</name>
</gene>
<dbReference type="Pfam" id="PF00877">
    <property type="entry name" value="NLPC_P60"/>
    <property type="match status" value="1"/>
</dbReference>
<dbReference type="GO" id="GO:0008234">
    <property type="term" value="F:cysteine-type peptidase activity"/>
    <property type="evidence" value="ECO:0007669"/>
    <property type="project" value="UniProtKB-KW"/>
</dbReference>
<evidence type="ECO:0000259" key="6">
    <source>
        <dbReference type="PROSITE" id="PS51935"/>
    </source>
</evidence>
<sequence length="207" mass="22332">MQPFKRLLGCALALVLSLGSLPASAAPEEAPASSSNPVLRLLQSSGLAGSVESAASSSQNLFNQVQEQASSLVLTAMDFIGVRYRWGGTTVENGFDCSGFTRHIFENSIGLILPRRAAEQANLPGLLRIQENDLKPGDLVFFNTLRQTFSHVGIYLGDGKFVHAPRTGLAVKVEDMRDAYWSSRFNGARRVPTPDTAVRPGTQVQAQ</sequence>
<evidence type="ECO:0000256" key="1">
    <source>
        <dbReference type="ARBA" id="ARBA00007074"/>
    </source>
</evidence>
<keyword evidence="8" id="KW-1185">Reference proteome</keyword>
<keyword evidence="3" id="KW-0378">Hydrolase</keyword>
<dbReference type="PROSITE" id="PS51935">
    <property type="entry name" value="NLPC_P60"/>
    <property type="match status" value="1"/>
</dbReference>
<evidence type="ECO:0000256" key="3">
    <source>
        <dbReference type="ARBA" id="ARBA00022801"/>
    </source>
</evidence>
<evidence type="ECO:0000313" key="8">
    <source>
        <dbReference type="Proteomes" id="UP000199729"/>
    </source>
</evidence>